<dbReference type="Proteomes" id="UP000324222">
    <property type="component" value="Unassembled WGS sequence"/>
</dbReference>
<protein>
    <submittedName>
        <fullName evidence="1">Uncharacterized protein</fullName>
    </submittedName>
</protein>
<gene>
    <name evidence="1" type="ORF">E2C01_062457</name>
</gene>
<dbReference type="AlphaFoldDB" id="A0A5B7HHC6"/>
<dbReference type="EMBL" id="VSRR010027558">
    <property type="protein sequence ID" value="MPC68258.1"/>
    <property type="molecule type" value="Genomic_DNA"/>
</dbReference>
<reference evidence="1 2" key="1">
    <citation type="submission" date="2019-05" db="EMBL/GenBank/DDBJ databases">
        <title>Another draft genome of Portunus trituberculatus and its Hox gene families provides insights of decapod evolution.</title>
        <authorList>
            <person name="Jeong J.-H."/>
            <person name="Song I."/>
            <person name="Kim S."/>
            <person name="Choi T."/>
            <person name="Kim D."/>
            <person name="Ryu S."/>
            <person name="Kim W."/>
        </authorList>
    </citation>
    <scope>NUCLEOTIDE SEQUENCE [LARGE SCALE GENOMIC DNA]</scope>
    <source>
        <tissue evidence="1">Muscle</tissue>
    </source>
</reference>
<proteinExistence type="predicted"/>
<accession>A0A5B7HHC6</accession>
<organism evidence="1 2">
    <name type="scientific">Portunus trituberculatus</name>
    <name type="common">Swimming crab</name>
    <name type="synonym">Neptunus trituberculatus</name>
    <dbReference type="NCBI Taxonomy" id="210409"/>
    <lineage>
        <taxon>Eukaryota</taxon>
        <taxon>Metazoa</taxon>
        <taxon>Ecdysozoa</taxon>
        <taxon>Arthropoda</taxon>
        <taxon>Crustacea</taxon>
        <taxon>Multicrustacea</taxon>
        <taxon>Malacostraca</taxon>
        <taxon>Eumalacostraca</taxon>
        <taxon>Eucarida</taxon>
        <taxon>Decapoda</taxon>
        <taxon>Pleocyemata</taxon>
        <taxon>Brachyura</taxon>
        <taxon>Eubrachyura</taxon>
        <taxon>Portunoidea</taxon>
        <taxon>Portunidae</taxon>
        <taxon>Portuninae</taxon>
        <taxon>Portunus</taxon>
    </lineage>
</organism>
<evidence type="ECO:0000313" key="2">
    <source>
        <dbReference type="Proteomes" id="UP000324222"/>
    </source>
</evidence>
<keyword evidence="2" id="KW-1185">Reference proteome</keyword>
<comment type="caution">
    <text evidence="1">The sequence shown here is derived from an EMBL/GenBank/DDBJ whole genome shotgun (WGS) entry which is preliminary data.</text>
</comment>
<sequence length="184" mass="20462">MKDSFVEQWNRTEEDVEEEEEEEVKAACKRREGACLWFLWGVKDTTGGPKSGGPSSGVVEELRVFLCGVLASTMPTIPTATTTARTTTATAPPHHMASIWGGWMGGRRHEGYHHPVLSPPLQSIYASSHRPSIASCCPFLNHAPCFHRQPHHCLFDLLHATEEQVAIEKDLGDGYDEDEKHKGR</sequence>
<name>A0A5B7HHC6_PORTR</name>
<evidence type="ECO:0000313" key="1">
    <source>
        <dbReference type="EMBL" id="MPC68258.1"/>
    </source>
</evidence>